<dbReference type="EMBL" id="SRYA01000032">
    <property type="protein sequence ID" value="TGY95221.1"/>
    <property type="molecule type" value="Genomic_DNA"/>
</dbReference>
<comment type="caution">
    <text evidence="1">The sequence shown here is derived from an EMBL/GenBank/DDBJ whole genome shotgun (WGS) entry which is preliminary data.</text>
</comment>
<proteinExistence type="predicted"/>
<keyword evidence="2" id="KW-1185">Reference proteome</keyword>
<name>A0AC61RU06_9FIRM</name>
<protein>
    <submittedName>
        <fullName evidence="1">LysR family transcriptional regulator</fullName>
    </submittedName>
</protein>
<evidence type="ECO:0000313" key="2">
    <source>
        <dbReference type="Proteomes" id="UP000304953"/>
    </source>
</evidence>
<accession>A0AC61RU06</accession>
<gene>
    <name evidence="1" type="ORF">E5329_15690</name>
</gene>
<reference evidence="1" key="1">
    <citation type="submission" date="2019-04" db="EMBL/GenBank/DDBJ databases">
        <title>Microbes associate with the intestines of laboratory mice.</title>
        <authorList>
            <person name="Navarre W."/>
            <person name="Wong E."/>
            <person name="Huang K."/>
            <person name="Tropini C."/>
            <person name="Ng K."/>
            <person name="Yu B."/>
        </authorList>
    </citation>
    <scope>NUCLEOTIDE SEQUENCE</scope>
    <source>
        <strain evidence="1">NM01_1-7b</strain>
    </source>
</reference>
<organism evidence="1 2">
    <name type="scientific">Petralouisia muris</name>
    <dbReference type="NCBI Taxonomy" id="3032872"/>
    <lineage>
        <taxon>Bacteria</taxon>
        <taxon>Bacillati</taxon>
        <taxon>Bacillota</taxon>
        <taxon>Clostridia</taxon>
        <taxon>Lachnospirales</taxon>
        <taxon>Lachnospiraceae</taxon>
        <taxon>Petralouisia</taxon>
    </lineage>
</organism>
<dbReference type="Proteomes" id="UP000304953">
    <property type="component" value="Unassembled WGS sequence"/>
</dbReference>
<sequence>MKTERLYEFLILSKTLNYSKAANTLYLSQSVLTKHIQEMEQALNVKLFNRTTHGVNLTDAGRLLSQKSENLIDHCDAAANLSYLKGLSIKGTVNISCSIELAYSSHIQVFVDRFMEHYPNIQVNFEIKTEGTPEELLHDPCFDIVFTPCEYPNLAPNICQHLIQLHGAYVVLFPGHRLLSKSLVYLRELEGETIIVPLSSELFGPYAKNWLLTQRYTHGKVNCIKVPNLPTALFYVSIGKGIAIIPKYAKNLTNGNVFISKVANDTCCFHEFMYYNKKAENEAAKLFCEKFCSTYSSLPHSAK</sequence>
<evidence type="ECO:0000313" key="1">
    <source>
        <dbReference type="EMBL" id="TGY95221.1"/>
    </source>
</evidence>